<evidence type="ECO:0000256" key="1">
    <source>
        <dbReference type="ARBA" id="ARBA00008887"/>
    </source>
</evidence>
<dbReference type="PANTHER" id="PTHR46532:SF4">
    <property type="entry name" value="AAA+ ATPASE DOMAIN-CONTAINING PROTEIN"/>
    <property type="match status" value="1"/>
</dbReference>
<dbReference type="InterPro" id="IPR026983">
    <property type="entry name" value="DHC"/>
</dbReference>
<comment type="similarity">
    <text evidence="1">Belongs to the dynein heavy chain family.</text>
</comment>
<dbReference type="PANTHER" id="PTHR46532">
    <property type="entry name" value="MALE FERTILITY FACTOR KL5"/>
    <property type="match status" value="1"/>
</dbReference>
<dbReference type="GO" id="GO:0005858">
    <property type="term" value="C:axonemal dynein complex"/>
    <property type="evidence" value="ECO:0007669"/>
    <property type="project" value="TreeGrafter"/>
</dbReference>
<feature type="compositionally biased region" description="Low complexity" evidence="2">
    <location>
        <begin position="7"/>
        <end position="19"/>
    </location>
</feature>
<dbReference type="GO" id="GO:0045505">
    <property type="term" value="F:dynein intermediate chain binding"/>
    <property type="evidence" value="ECO:0007669"/>
    <property type="project" value="InterPro"/>
</dbReference>
<proteinExistence type="inferred from homology"/>
<feature type="region of interest" description="Disordered" evidence="2">
    <location>
        <begin position="1"/>
        <end position="20"/>
    </location>
</feature>
<name>A0AAV4N124_CAEEX</name>
<dbReference type="InterPro" id="IPR013594">
    <property type="entry name" value="Dynein_heavy_tail"/>
</dbReference>
<gene>
    <name evidence="4" type="primary">Dhc64C</name>
    <name evidence="4" type="ORF">CEXT_808021</name>
</gene>
<dbReference type="GO" id="GO:0007018">
    <property type="term" value="P:microtubule-based movement"/>
    <property type="evidence" value="ECO:0007669"/>
    <property type="project" value="InterPro"/>
</dbReference>
<organism evidence="4 5">
    <name type="scientific">Caerostris extrusa</name>
    <name type="common">Bark spider</name>
    <name type="synonym">Caerostris bankana</name>
    <dbReference type="NCBI Taxonomy" id="172846"/>
    <lineage>
        <taxon>Eukaryota</taxon>
        <taxon>Metazoa</taxon>
        <taxon>Ecdysozoa</taxon>
        <taxon>Arthropoda</taxon>
        <taxon>Chelicerata</taxon>
        <taxon>Arachnida</taxon>
        <taxon>Araneae</taxon>
        <taxon>Araneomorphae</taxon>
        <taxon>Entelegynae</taxon>
        <taxon>Araneoidea</taxon>
        <taxon>Araneidae</taxon>
        <taxon>Caerostris</taxon>
    </lineage>
</organism>
<protein>
    <submittedName>
        <fullName evidence="4">Dynein heavy chain, cytoplasmic</fullName>
    </submittedName>
</protein>
<keyword evidence="5" id="KW-1185">Reference proteome</keyword>
<accession>A0AAV4N124</accession>
<feature type="domain" description="Dynein heavy chain tail" evidence="3">
    <location>
        <begin position="247"/>
        <end position="458"/>
    </location>
</feature>
<evidence type="ECO:0000259" key="3">
    <source>
        <dbReference type="Pfam" id="PF08385"/>
    </source>
</evidence>
<dbReference type="Proteomes" id="UP001054945">
    <property type="component" value="Unassembled WGS sequence"/>
</dbReference>
<dbReference type="GO" id="GO:0051959">
    <property type="term" value="F:dynein light intermediate chain binding"/>
    <property type="evidence" value="ECO:0007669"/>
    <property type="project" value="InterPro"/>
</dbReference>
<evidence type="ECO:0000313" key="4">
    <source>
        <dbReference type="EMBL" id="GIX77247.1"/>
    </source>
</evidence>
<comment type="caution">
    <text evidence="4">The sequence shown here is derived from an EMBL/GenBank/DDBJ whole genome shotgun (WGS) entry which is preliminary data.</text>
</comment>
<dbReference type="EMBL" id="BPLR01020310">
    <property type="protein sequence ID" value="GIX77247.1"/>
    <property type="molecule type" value="Genomic_DNA"/>
</dbReference>
<sequence>MAESLEGSGSQPPSVSQPVTSELADPNVFINYIKRVVPVLLEDDDEVHPALVSALSDRTNLEILKKFIGDPQCRALLIQRSSSKDDEEVTEAGAEGDDEKENVVYIISDDVRFTNPKVNSIVVIKTSSVIEAEKKIVSQVRVMNLNDASPYETLHSYVSSAVAPYFKSYVRETGRAERDGDKMAPTVEKKIAELEMGLLHLQQNIDIPEITLLIHPAVAATIKKASDEGRKATVNDFGDKVEDSSFLNQLQNGVNRWIREIQKRSIIRYCSSRDQLLAKLRKSSFTNSRKRESPEVALTLDILKKGKRFHATVSFDTDTGLKQALATVNDYNPLMKDFPLNDLLSATELDKIRTALGAIFFHLRKIRSTKYPIQRALRLVEAISRDLMNQLLKGDYCNLLVLGTRRLMHIPFDEFEKVLNACFEVFSTWDDEYDKLQGLLRDIVKKKRDEHLKMVWRVSPAHKKLQGRMEQMRKYAP</sequence>
<dbReference type="AlphaFoldDB" id="A0AAV4N124"/>
<reference evidence="4 5" key="1">
    <citation type="submission" date="2021-06" db="EMBL/GenBank/DDBJ databases">
        <title>Caerostris extrusa draft genome.</title>
        <authorList>
            <person name="Kono N."/>
            <person name="Arakawa K."/>
        </authorList>
    </citation>
    <scope>NUCLEOTIDE SEQUENCE [LARGE SCALE GENOMIC DNA]</scope>
</reference>
<evidence type="ECO:0000256" key="2">
    <source>
        <dbReference type="SAM" id="MobiDB-lite"/>
    </source>
</evidence>
<evidence type="ECO:0000313" key="5">
    <source>
        <dbReference type="Proteomes" id="UP001054945"/>
    </source>
</evidence>
<dbReference type="Pfam" id="PF08385">
    <property type="entry name" value="DHC_N1"/>
    <property type="match status" value="1"/>
</dbReference>